<proteinExistence type="inferred from homology"/>
<dbReference type="InterPro" id="IPR006571">
    <property type="entry name" value="TLDc_dom"/>
</dbReference>
<evidence type="ECO:0000256" key="1">
    <source>
        <dbReference type="ARBA" id="ARBA00004173"/>
    </source>
</evidence>
<evidence type="ECO:0000256" key="2">
    <source>
        <dbReference type="ARBA" id="ARBA00009540"/>
    </source>
</evidence>
<evidence type="ECO:0000259" key="5">
    <source>
        <dbReference type="Pfam" id="PF07534"/>
    </source>
</evidence>
<dbReference type="OrthoDB" id="26679at2759"/>
<protein>
    <recommendedName>
        <fullName evidence="4">Oxidation resistance protein 1</fullName>
    </recommendedName>
</protein>
<evidence type="ECO:0000313" key="6">
    <source>
        <dbReference type="EMBL" id="KIJ30481.1"/>
    </source>
</evidence>
<name>A0A0C9UYK8_SPHS4</name>
<dbReference type="GO" id="GO:0006979">
    <property type="term" value="P:response to oxidative stress"/>
    <property type="evidence" value="ECO:0007669"/>
    <property type="project" value="TreeGrafter"/>
</dbReference>
<dbReference type="EMBL" id="KN837261">
    <property type="protein sequence ID" value="KIJ30481.1"/>
    <property type="molecule type" value="Genomic_DNA"/>
</dbReference>
<comment type="similarity">
    <text evidence="2">Belongs to the OXR1 family.</text>
</comment>
<dbReference type="Pfam" id="PF07534">
    <property type="entry name" value="TLD"/>
    <property type="match status" value="1"/>
</dbReference>
<dbReference type="Proteomes" id="UP000054279">
    <property type="component" value="Unassembled WGS sequence"/>
</dbReference>
<dbReference type="GO" id="GO:0005634">
    <property type="term" value="C:nucleus"/>
    <property type="evidence" value="ECO:0007669"/>
    <property type="project" value="TreeGrafter"/>
</dbReference>
<dbReference type="PANTHER" id="PTHR23354:SF62">
    <property type="entry name" value="MUSTARD, ISOFORM V"/>
    <property type="match status" value="1"/>
</dbReference>
<keyword evidence="7" id="KW-1185">Reference proteome</keyword>
<dbReference type="HOGENOM" id="CLU_2580465_0_0_1"/>
<evidence type="ECO:0000256" key="3">
    <source>
        <dbReference type="ARBA" id="ARBA00023128"/>
    </source>
</evidence>
<feature type="domain" description="TLDc" evidence="5">
    <location>
        <begin position="2"/>
        <end position="79"/>
    </location>
</feature>
<dbReference type="PANTHER" id="PTHR23354">
    <property type="entry name" value="NUCLEOLAR PROTEIN 7/ESTROGEN RECEPTOR COACTIVATOR-RELATED"/>
    <property type="match status" value="1"/>
</dbReference>
<evidence type="ECO:0000256" key="4">
    <source>
        <dbReference type="ARBA" id="ARBA00040604"/>
    </source>
</evidence>
<gene>
    <name evidence="6" type="ORF">M422DRAFT_214566</name>
</gene>
<accession>A0A0C9UYK8</accession>
<evidence type="ECO:0000313" key="7">
    <source>
        <dbReference type="Proteomes" id="UP000054279"/>
    </source>
</evidence>
<reference evidence="6 7" key="1">
    <citation type="submission" date="2014-06" db="EMBL/GenBank/DDBJ databases">
        <title>Evolutionary Origins and Diversification of the Mycorrhizal Mutualists.</title>
        <authorList>
            <consortium name="DOE Joint Genome Institute"/>
            <consortium name="Mycorrhizal Genomics Consortium"/>
            <person name="Kohler A."/>
            <person name="Kuo A."/>
            <person name="Nagy L.G."/>
            <person name="Floudas D."/>
            <person name="Copeland A."/>
            <person name="Barry K.W."/>
            <person name="Cichocki N."/>
            <person name="Veneault-Fourrey C."/>
            <person name="LaButti K."/>
            <person name="Lindquist E.A."/>
            <person name="Lipzen A."/>
            <person name="Lundell T."/>
            <person name="Morin E."/>
            <person name="Murat C."/>
            <person name="Riley R."/>
            <person name="Ohm R."/>
            <person name="Sun H."/>
            <person name="Tunlid A."/>
            <person name="Henrissat B."/>
            <person name="Grigoriev I.V."/>
            <person name="Hibbett D.S."/>
            <person name="Martin F."/>
        </authorList>
    </citation>
    <scope>NUCLEOTIDE SEQUENCE [LARGE SCALE GENOMIC DNA]</scope>
    <source>
        <strain evidence="6 7">SS14</strain>
    </source>
</reference>
<dbReference type="AlphaFoldDB" id="A0A0C9UYK8"/>
<organism evidence="6 7">
    <name type="scientific">Sphaerobolus stellatus (strain SS14)</name>
    <dbReference type="NCBI Taxonomy" id="990650"/>
    <lineage>
        <taxon>Eukaryota</taxon>
        <taxon>Fungi</taxon>
        <taxon>Dikarya</taxon>
        <taxon>Basidiomycota</taxon>
        <taxon>Agaricomycotina</taxon>
        <taxon>Agaricomycetes</taxon>
        <taxon>Phallomycetidae</taxon>
        <taxon>Geastrales</taxon>
        <taxon>Sphaerobolaceae</taxon>
        <taxon>Sphaerobolus</taxon>
    </lineage>
</organism>
<dbReference type="GO" id="GO:0005739">
    <property type="term" value="C:mitochondrion"/>
    <property type="evidence" value="ECO:0007669"/>
    <property type="project" value="UniProtKB-SubCell"/>
</dbReference>
<comment type="subcellular location">
    <subcellularLocation>
        <location evidence="1">Mitochondrion</location>
    </subcellularLocation>
</comment>
<feature type="non-terminal residue" evidence="6">
    <location>
        <position position="1"/>
    </location>
</feature>
<sequence>RVQIFKWTGKNEYVALRDTGYISFGGGDGKYGLYLDANLIDGSSAHCPTFNNRVLCSSVGQDESKTVDFECVGIEVWGVNS</sequence>
<keyword evidence="3" id="KW-0496">Mitochondrion</keyword>